<proteinExistence type="predicted"/>
<name>A0A428QT49_9HYPO</name>
<reference evidence="1 2" key="1">
    <citation type="submission" date="2017-06" db="EMBL/GenBank/DDBJ databases">
        <title>Comparative genomic analysis of Ambrosia Fusariam Clade fungi.</title>
        <authorList>
            <person name="Stajich J.E."/>
            <person name="Carrillo J."/>
            <person name="Kijimoto T."/>
            <person name="Eskalen A."/>
            <person name="O'Donnell K."/>
            <person name="Kasson M."/>
        </authorList>
    </citation>
    <scope>NUCLEOTIDE SEQUENCE [LARGE SCALE GENOMIC DNA]</scope>
    <source>
        <strain evidence="1 2">NRRL62584</strain>
    </source>
</reference>
<dbReference type="OrthoDB" id="5282002at2759"/>
<comment type="caution">
    <text evidence="1">The sequence shown here is derived from an EMBL/GenBank/DDBJ whole genome shotgun (WGS) entry which is preliminary data.</text>
</comment>
<organism evidence="1 2">
    <name type="scientific">Fusarium duplospermum</name>
    <dbReference type="NCBI Taxonomy" id="1325734"/>
    <lineage>
        <taxon>Eukaryota</taxon>
        <taxon>Fungi</taxon>
        <taxon>Dikarya</taxon>
        <taxon>Ascomycota</taxon>
        <taxon>Pezizomycotina</taxon>
        <taxon>Sordariomycetes</taxon>
        <taxon>Hypocreomycetidae</taxon>
        <taxon>Hypocreales</taxon>
        <taxon>Nectriaceae</taxon>
        <taxon>Fusarium</taxon>
        <taxon>Fusarium solani species complex</taxon>
    </lineage>
</organism>
<gene>
    <name evidence="1" type="ORF">CEP54_002902</name>
</gene>
<protein>
    <submittedName>
        <fullName evidence="1">Uncharacterized protein</fullName>
    </submittedName>
</protein>
<accession>A0A428QT49</accession>
<evidence type="ECO:0000313" key="2">
    <source>
        <dbReference type="Proteomes" id="UP000288168"/>
    </source>
</evidence>
<sequence length="267" mass="30757">MLPFGASRKPFDTPNPTLFNAPHWPYTGDFQPIYGWDLGEVTKVSSGIASLDHFGKLFYYLQELFVKFCRDLRSRSIFFRLYHQDIQCLAGNLEARFFARIELSNLSEQPHMISRLLSRCLIPLLQGRTTNICATLIMLFTRAVWAEMNIRRGIPAMEQCAPTMMPLIPHVVMPPDNQDPKVFKILEAMGLITDLDYLFDKYMDANQGHHMNSDIMAVKEKHTIVKKWPWRPKLIPGQHSSLEELAIMLSSTCLSLARYVEYKSLLS</sequence>
<keyword evidence="2" id="KW-1185">Reference proteome</keyword>
<dbReference type="EMBL" id="NKCI01000017">
    <property type="protein sequence ID" value="RSL68411.1"/>
    <property type="molecule type" value="Genomic_DNA"/>
</dbReference>
<dbReference type="AlphaFoldDB" id="A0A428QT49"/>
<dbReference type="STRING" id="1325734.A0A428QT49"/>
<dbReference type="Proteomes" id="UP000288168">
    <property type="component" value="Unassembled WGS sequence"/>
</dbReference>
<evidence type="ECO:0000313" key="1">
    <source>
        <dbReference type="EMBL" id="RSL68411.1"/>
    </source>
</evidence>